<evidence type="ECO:0000313" key="2">
    <source>
        <dbReference type="EMBL" id="TDL30115.1"/>
    </source>
</evidence>
<evidence type="ECO:0000259" key="1">
    <source>
        <dbReference type="PROSITE" id="PS50181"/>
    </source>
</evidence>
<keyword evidence="3" id="KW-1185">Reference proteome</keyword>
<dbReference type="OrthoDB" id="3229088at2759"/>
<dbReference type="Proteomes" id="UP000294933">
    <property type="component" value="Unassembled WGS sequence"/>
</dbReference>
<reference evidence="2 3" key="1">
    <citation type="submission" date="2018-06" db="EMBL/GenBank/DDBJ databases">
        <title>A transcriptomic atlas of mushroom development highlights an independent origin of complex multicellularity.</title>
        <authorList>
            <consortium name="DOE Joint Genome Institute"/>
            <person name="Krizsan K."/>
            <person name="Almasi E."/>
            <person name="Merenyi Z."/>
            <person name="Sahu N."/>
            <person name="Viragh M."/>
            <person name="Koszo T."/>
            <person name="Mondo S."/>
            <person name="Kiss B."/>
            <person name="Balint B."/>
            <person name="Kues U."/>
            <person name="Barry K."/>
            <person name="Hegedus J.C."/>
            <person name="Henrissat B."/>
            <person name="Johnson J."/>
            <person name="Lipzen A."/>
            <person name="Ohm R."/>
            <person name="Nagy I."/>
            <person name="Pangilinan J."/>
            <person name="Yan J."/>
            <person name="Xiong Y."/>
            <person name="Grigoriev I.V."/>
            <person name="Hibbett D.S."/>
            <person name="Nagy L.G."/>
        </authorList>
    </citation>
    <scope>NUCLEOTIDE SEQUENCE [LARGE SCALE GENOMIC DNA]</scope>
    <source>
        <strain evidence="2 3">SZMC22713</strain>
    </source>
</reference>
<evidence type="ECO:0000313" key="3">
    <source>
        <dbReference type="Proteomes" id="UP000294933"/>
    </source>
</evidence>
<feature type="domain" description="F-box" evidence="1">
    <location>
        <begin position="21"/>
        <end position="74"/>
    </location>
</feature>
<dbReference type="InterPro" id="IPR001810">
    <property type="entry name" value="F-box_dom"/>
</dbReference>
<organism evidence="2 3">
    <name type="scientific">Rickenella mellea</name>
    <dbReference type="NCBI Taxonomy" id="50990"/>
    <lineage>
        <taxon>Eukaryota</taxon>
        <taxon>Fungi</taxon>
        <taxon>Dikarya</taxon>
        <taxon>Basidiomycota</taxon>
        <taxon>Agaricomycotina</taxon>
        <taxon>Agaricomycetes</taxon>
        <taxon>Hymenochaetales</taxon>
        <taxon>Rickenellaceae</taxon>
        <taxon>Rickenella</taxon>
    </lineage>
</organism>
<name>A0A4R5XHI9_9AGAM</name>
<dbReference type="AlphaFoldDB" id="A0A4R5XHI9"/>
<gene>
    <name evidence="2" type="ORF">BD410DRAFT_893269</name>
</gene>
<proteinExistence type="predicted"/>
<protein>
    <recommendedName>
        <fullName evidence="1">F-box domain-containing protein</fullName>
    </recommendedName>
</protein>
<dbReference type="EMBL" id="ML170156">
    <property type="protein sequence ID" value="TDL30115.1"/>
    <property type="molecule type" value="Genomic_DNA"/>
</dbReference>
<accession>A0A4R5XHI9</accession>
<sequence>MQKVESKISFHQMTCSKLSLRRGLELLPDEILAEIFEMGYTPDLDGRRFAITISHVNRRFWNISLQLSRLWSTSSNYQGISELEDFLSRSKQAGLSVRIYRLEEQRPPMTPADIFVPLVLHLPILRSLIDNSWCLPTNLSMWNLPNLVNYEGNLMLDFLATTLVSCTLDLLEGPEYEGLDGLLIFVSNNSNLQYLTVNFHDFVPYSRRVSQENASSTTISYGLWII</sequence>
<dbReference type="VEuPathDB" id="FungiDB:BD410DRAFT_893269"/>
<dbReference type="PROSITE" id="PS50181">
    <property type="entry name" value="FBOX"/>
    <property type="match status" value="1"/>
</dbReference>